<dbReference type="InterPro" id="IPR029060">
    <property type="entry name" value="PIN-like_dom_sf"/>
</dbReference>
<evidence type="ECO:0000256" key="3">
    <source>
        <dbReference type="ARBA" id="ARBA00022801"/>
    </source>
</evidence>
<feature type="domain" description="PIN" evidence="5">
    <location>
        <begin position="4"/>
        <end position="123"/>
    </location>
</feature>
<keyword evidence="2" id="KW-0479">Metal-binding</keyword>
<protein>
    <submittedName>
        <fullName evidence="6">PIN domain nuclease of toxin-antitoxin system</fullName>
    </submittedName>
</protein>
<name>A0A2T0UGR8_9MICO</name>
<dbReference type="Proteomes" id="UP000237822">
    <property type="component" value="Unassembled WGS sequence"/>
</dbReference>
<dbReference type="InterPro" id="IPR052919">
    <property type="entry name" value="TA_system_RNase"/>
</dbReference>
<dbReference type="Gene3D" id="3.40.50.1010">
    <property type="entry name" value="5'-nuclease"/>
    <property type="match status" value="1"/>
</dbReference>
<dbReference type="RefSeq" id="WP_245889307.1">
    <property type="nucleotide sequence ID" value="NZ_PVTI01000017.1"/>
</dbReference>
<reference evidence="6 7" key="1">
    <citation type="submission" date="2018-03" db="EMBL/GenBank/DDBJ databases">
        <title>Genomic Encyclopedia of Archaeal and Bacterial Type Strains, Phase II (KMG-II): from individual species to whole genera.</title>
        <authorList>
            <person name="Goeker M."/>
        </authorList>
    </citation>
    <scope>NUCLEOTIDE SEQUENCE [LARGE SCALE GENOMIC DNA]</scope>
    <source>
        <strain evidence="6 7">ATCC BAA-1496</strain>
    </source>
</reference>
<proteinExistence type="predicted"/>
<dbReference type="InterPro" id="IPR002716">
    <property type="entry name" value="PIN_dom"/>
</dbReference>
<keyword evidence="1" id="KW-0540">Nuclease</keyword>
<dbReference type="CDD" id="cd09872">
    <property type="entry name" value="PIN_Sll0205-like"/>
    <property type="match status" value="1"/>
</dbReference>
<keyword evidence="7" id="KW-1185">Reference proteome</keyword>
<sequence length="129" mass="14246">MRLLLDTHTLLWAWTEPERLGRRARAHLTARTAEVWVSAASAWEVAAKHRLGRLPEAESVLSAWSANVTRLKARELAMTSSHALLAGGLAWAHRDPFDRMLAAQALAESLVLVTRDPAFADAKGVTTLW</sequence>
<dbReference type="GO" id="GO:0046872">
    <property type="term" value="F:metal ion binding"/>
    <property type="evidence" value="ECO:0007669"/>
    <property type="project" value="UniProtKB-KW"/>
</dbReference>
<evidence type="ECO:0000313" key="6">
    <source>
        <dbReference type="EMBL" id="PRY57058.1"/>
    </source>
</evidence>
<organism evidence="6 7">
    <name type="scientific">Knoellia remsis</name>
    <dbReference type="NCBI Taxonomy" id="407159"/>
    <lineage>
        <taxon>Bacteria</taxon>
        <taxon>Bacillati</taxon>
        <taxon>Actinomycetota</taxon>
        <taxon>Actinomycetes</taxon>
        <taxon>Micrococcales</taxon>
        <taxon>Intrasporangiaceae</taxon>
        <taxon>Knoellia</taxon>
    </lineage>
</organism>
<dbReference type="EMBL" id="PVTI01000017">
    <property type="protein sequence ID" value="PRY57058.1"/>
    <property type="molecule type" value="Genomic_DNA"/>
</dbReference>
<evidence type="ECO:0000256" key="4">
    <source>
        <dbReference type="ARBA" id="ARBA00022842"/>
    </source>
</evidence>
<dbReference type="Pfam" id="PF01850">
    <property type="entry name" value="PIN"/>
    <property type="match status" value="1"/>
</dbReference>
<evidence type="ECO:0000256" key="2">
    <source>
        <dbReference type="ARBA" id="ARBA00022723"/>
    </source>
</evidence>
<dbReference type="PANTHER" id="PTHR36173">
    <property type="entry name" value="RIBONUCLEASE VAPC16-RELATED"/>
    <property type="match status" value="1"/>
</dbReference>
<evidence type="ECO:0000313" key="7">
    <source>
        <dbReference type="Proteomes" id="UP000237822"/>
    </source>
</evidence>
<dbReference type="PANTHER" id="PTHR36173:SF2">
    <property type="entry name" value="RIBONUCLEASE VAPC16"/>
    <property type="match status" value="1"/>
</dbReference>
<evidence type="ECO:0000259" key="5">
    <source>
        <dbReference type="Pfam" id="PF01850"/>
    </source>
</evidence>
<accession>A0A2T0UGR8</accession>
<keyword evidence="4" id="KW-0460">Magnesium</keyword>
<dbReference type="InterPro" id="IPR041705">
    <property type="entry name" value="PIN_Sll0205"/>
</dbReference>
<gene>
    <name evidence="6" type="ORF">BCF74_11763</name>
</gene>
<comment type="caution">
    <text evidence="6">The sequence shown here is derived from an EMBL/GenBank/DDBJ whole genome shotgun (WGS) entry which is preliminary data.</text>
</comment>
<evidence type="ECO:0000256" key="1">
    <source>
        <dbReference type="ARBA" id="ARBA00022722"/>
    </source>
</evidence>
<dbReference type="GO" id="GO:0004518">
    <property type="term" value="F:nuclease activity"/>
    <property type="evidence" value="ECO:0007669"/>
    <property type="project" value="UniProtKB-KW"/>
</dbReference>
<dbReference type="AlphaFoldDB" id="A0A2T0UGR8"/>
<dbReference type="SUPFAM" id="SSF88723">
    <property type="entry name" value="PIN domain-like"/>
    <property type="match status" value="1"/>
</dbReference>
<dbReference type="GO" id="GO:0016787">
    <property type="term" value="F:hydrolase activity"/>
    <property type="evidence" value="ECO:0007669"/>
    <property type="project" value="UniProtKB-KW"/>
</dbReference>
<keyword evidence="3" id="KW-0378">Hydrolase</keyword>